<dbReference type="Pfam" id="PF02452">
    <property type="entry name" value="PemK_toxin"/>
    <property type="match status" value="1"/>
</dbReference>
<protein>
    <submittedName>
        <fullName evidence="1">Type II toxin-antitoxin system PemK/MazF family toxin</fullName>
    </submittedName>
</protein>
<dbReference type="Proteomes" id="UP001139516">
    <property type="component" value="Unassembled WGS sequence"/>
</dbReference>
<accession>A0A9X1YL95</accession>
<dbReference type="Gene3D" id="2.30.30.110">
    <property type="match status" value="1"/>
</dbReference>
<dbReference type="GO" id="GO:0003677">
    <property type="term" value="F:DNA binding"/>
    <property type="evidence" value="ECO:0007669"/>
    <property type="project" value="InterPro"/>
</dbReference>
<dbReference type="EMBL" id="JALPRX010000172">
    <property type="protein sequence ID" value="MCK8788056.1"/>
    <property type="molecule type" value="Genomic_DNA"/>
</dbReference>
<name>A0A9X1YL95_9PROT</name>
<comment type="caution">
    <text evidence="1">The sequence shown here is derived from an EMBL/GenBank/DDBJ whole genome shotgun (WGS) entry which is preliminary data.</text>
</comment>
<dbReference type="RefSeq" id="WP_248670098.1">
    <property type="nucleotide sequence ID" value="NZ_JALPRX010000172.1"/>
</dbReference>
<proteinExistence type="predicted"/>
<dbReference type="InterPro" id="IPR003477">
    <property type="entry name" value="PemK-like"/>
</dbReference>
<gene>
    <name evidence="1" type="ORF">M0638_27245</name>
</gene>
<sequence length="117" mass="12602">MFNFGSIVLTRFPFTDLSGDKRRPALVVSRDNDRRTDLVVCFITSVPRSGPDMAPLAASPGTGLKVPSVVRFDKLATLDRSVIAGKLGDAPPTWLKAQRDTFHQVFGFDAPGSGGQP</sequence>
<dbReference type="SUPFAM" id="SSF50118">
    <property type="entry name" value="Cell growth inhibitor/plasmid maintenance toxic component"/>
    <property type="match status" value="1"/>
</dbReference>
<dbReference type="InterPro" id="IPR011067">
    <property type="entry name" value="Plasmid_toxin/cell-grow_inhib"/>
</dbReference>
<organism evidence="1 2">
    <name type="scientific">Roseomonas acroporae</name>
    <dbReference type="NCBI Taxonomy" id="2937791"/>
    <lineage>
        <taxon>Bacteria</taxon>
        <taxon>Pseudomonadati</taxon>
        <taxon>Pseudomonadota</taxon>
        <taxon>Alphaproteobacteria</taxon>
        <taxon>Acetobacterales</taxon>
        <taxon>Roseomonadaceae</taxon>
        <taxon>Roseomonas</taxon>
    </lineage>
</organism>
<evidence type="ECO:0000313" key="1">
    <source>
        <dbReference type="EMBL" id="MCK8788056.1"/>
    </source>
</evidence>
<reference evidence="1" key="1">
    <citation type="submission" date="2022-04" db="EMBL/GenBank/DDBJ databases">
        <title>Roseomonas acroporae sp. nov., isolated from coral Acropora digitifera.</title>
        <authorList>
            <person name="Sun H."/>
        </authorList>
    </citation>
    <scope>NUCLEOTIDE SEQUENCE</scope>
    <source>
        <strain evidence="1">NAR14</strain>
    </source>
</reference>
<dbReference type="AlphaFoldDB" id="A0A9X1YL95"/>
<keyword evidence="2" id="KW-1185">Reference proteome</keyword>
<evidence type="ECO:0000313" key="2">
    <source>
        <dbReference type="Proteomes" id="UP001139516"/>
    </source>
</evidence>